<evidence type="ECO:0000313" key="2">
    <source>
        <dbReference type="EMBL" id="QJA95559.1"/>
    </source>
</evidence>
<dbReference type="AlphaFoldDB" id="A0A6M3K5N5"/>
<reference evidence="1" key="1">
    <citation type="submission" date="2020-03" db="EMBL/GenBank/DDBJ databases">
        <title>The deep terrestrial virosphere.</title>
        <authorList>
            <person name="Holmfeldt K."/>
            <person name="Nilsson E."/>
            <person name="Simone D."/>
            <person name="Lopez-Fernandez M."/>
            <person name="Wu X."/>
            <person name="de Brujin I."/>
            <person name="Lundin D."/>
            <person name="Andersson A."/>
            <person name="Bertilsson S."/>
            <person name="Dopson M."/>
        </authorList>
    </citation>
    <scope>NUCLEOTIDE SEQUENCE</scope>
    <source>
        <strain evidence="1">MM415A01366</strain>
        <strain evidence="2">MM415B05284</strain>
    </source>
</reference>
<proteinExistence type="predicted"/>
<sequence>MSWWDGNKIVRFSPQECKEYPNWQLIDCGCCNGIQWGGEYHKECRTCGGSGWIYRHKGSGVLVLYPGGPFCGKEVK</sequence>
<protein>
    <submittedName>
        <fullName evidence="1">Uncharacterized protein</fullName>
    </submittedName>
</protein>
<organism evidence="1">
    <name type="scientific">viral metagenome</name>
    <dbReference type="NCBI Taxonomy" id="1070528"/>
    <lineage>
        <taxon>unclassified sequences</taxon>
        <taxon>metagenomes</taxon>
        <taxon>organismal metagenomes</taxon>
    </lineage>
</organism>
<gene>
    <name evidence="1" type="ORF">MM415A01366_0028</name>
    <name evidence="2" type="ORF">MM415B05284_0009</name>
</gene>
<name>A0A6M3K5N5_9ZZZZ</name>
<dbReference type="EMBL" id="MT142262">
    <property type="protein sequence ID" value="QJA77088.1"/>
    <property type="molecule type" value="Genomic_DNA"/>
</dbReference>
<evidence type="ECO:0000313" key="1">
    <source>
        <dbReference type="EMBL" id="QJA77088.1"/>
    </source>
</evidence>
<dbReference type="EMBL" id="MT143324">
    <property type="protein sequence ID" value="QJA95559.1"/>
    <property type="molecule type" value="Genomic_DNA"/>
</dbReference>
<accession>A0A6M3K5N5</accession>